<evidence type="ECO:0000256" key="7">
    <source>
        <dbReference type="SAM" id="Phobius"/>
    </source>
</evidence>
<evidence type="ECO:0000256" key="4">
    <source>
        <dbReference type="ARBA" id="ARBA00022692"/>
    </source>
</evidence>
<dbReference type="GO" id="GO:0009306">
    <property type="term" value="P:protein secretion"/>
    <property type="evidence" value="ECO:0007669"/>
    <property type="project" value="InterPro"/>
</dbReference>
<organism evidence="8 10">
    <name type="scientific">Treponema socranskii subsp. socranskii VPI DR56BR1116 = ATCC 35536</name>
    <dbReference type="NCBI Taxonomy" id="1125725"/>
    <lineage>
        <taxon>Bacteria</taxon>
        <taxon>Pseudomonadati</taxon>
        <taxon>Spirochaetota</taxon>
        <taxon>Spirochaetia</taxon>
        <taxon>Spirochaetales</taxon>
        <taxon>Treponemataceae</taxon>
        <taxon>Treponema</taxon>
    </lineage>
</organism>
<feature type="transmembrane region" description="Helical" evidence="7">
    <location>
        <begin position="115"/>
        <end position="146"/>
    </location>
</feature>
<keyword evidence="6 7" id="KW-0472">Membrane</keyword>
<keyword evidence="3" id="KW-1003">Cell membrane</keyword>
<keyword evidence="8" id="KW-0966">Cell projection</keyword>
<feature type="transmembrane region" description="Helical" evidence="7">
    <location>
        <begin position="44"/>
        <end position="63"/>
    </location>
</feature>
<evidence type="ECO:0000313" key="10">
    <source>
        <dbReference type="Proteomes" id="UP000016412"/>
    </source>
</evidence>
<dbReference type="eggNOG" id="COG1298">
    <property type="taxonomic scope" value="Bacteria"/>
</dbReference>
<evidence type="ECO:0000256" key="5">
    <source>
        <dbReference type="ARBA" id="ARBA00022989"/>
    </source>
</evidence>
<feature type="transmembrane region" description="Helical" evidence="7">
    <location>
        <begin position="296"/>
        <end position="313"/>
    </location>
</feature>
<dbReference type="PANTHER" id="PTHR30161:SF1">
    <property type="entry name" value="FLAGELLAR BIOSYNTHESIS PROTEIN FLHA-RELATED"/>
    <property type="match status" value="1"/>
</dbReference>
<keyword evidence="8" id="KW-0969">Cilium</keyword>
<feature type="transmembrane region" description="Helical" evidence="7">
    <location>
        <begin position="256"/>
        <end position="275"/>
    </location>
</feature>
<dbReference type="EMBL" id="AVQI01000056">
    <property type="protein sequence ID" value="ERK01449.1"/>
    <property type="molecule type" value="Genomic_DNA"/>
</dbReference>
<evidence type="ECO:0000256" key="3">
    <source>
        <dbReference type="ARBA" id="ARBA00022475"/>
    </source>
</evidence>
<accession>U1GTW3</accession>
<dbReference type="OrthoDB" id="9759185at2"/>
<comment type="caution">
    <text evidence="8">The sequence shown here is derived from an EMBL/GenBank/DDBJ whole genome shotgun (WGS) entry which is preliminary data.</text>
</comment>
<dbReference type="EMBL" id="AUZJ01000050">
    <property type="protein sequence ID" value="ERF60054.1"/>
    <property type="molecule type" value="Genomic_DNA"/>
</dbReference>
<dbReference type="PATRIC" id="fig|1125725.3.peg.2014"/>
<name>U1GTW3_TRESO</name>
<reference evidence="10 11" key="1">
    <citation type="submission" date="2013-08" db="EMBL/GenBank/DDBJ databases">
        <authorList>
            <person name="Durkin A.S."/>
            <person name="Haft D.R."/>
            <person name="McCorrison J."/>
            <person name="Torralba M."/>
            <person name="Gillis M."/>
            <person name="Haft D.H."/>
            <person name="Methe B."/>
            <person name="Sutton G."/>
            <person name="Nelson K.E."/>
        </authorList>
    </citation>
    <scope>NUCLEOTIDE SEQUENCE [LARGE SCALE GENOMIC DNA]</scope>
    <source>
        <strain evidence="9 11">ATCC 35536</strain>
        <strain evidence="8 10">VPI DR56BR1116</strain>
    </source>
</reference>
<dbReference type="InterPro" id="IPR042193">
    <property type="entry name" value="FHIPEP_3"/>
</dbReference>
<comment type="similarity">
    <text evidence="2">Belongs to the FHIPEP (flagella/HR/invasion proteins export pore) family.</text>
</comment>
<dbReference type="Proteomes" id="UP000016646">
    <property type="component" value="Unassembled WGS sequence"/>
</dbReference>
<dbReference type="Gene3D" id="1.10.8.540">
    <property type="entry name" value="FHIPEP family, domain 3"/>
    <property type="match status" value="1"/>
</dbReference>
<feature type="transmembrane region" description="Helical" evidence="7">
    <location>
        <begin position="21"/>
        <end position="38"/>
    </location>
</feature>
<feature type="transmembrane region" description="Helical" evidence="7">
    <location>
        <begin position="217"/>
        <end position="236"/>
    </location>
</feature>
<protein>
    <submittedName>
        <fullName evidence="8 9">Flagellar biosynthesis protein FlhA</fullName>
    </submittedName>
</protein>
<dbReference type="Pfam" id="PF00771">
    <property type="entry name" value="FHIPEP"/>
    <property type="match status" value="1"/>
</dbReference>
<dbReference type="GO" id="GO:0005886">
    <property type="term" value="C:plasma membrane"/>
    <property type="evidence" value="ECO:0007669"/>
    <property type="project" value="UniProtKB-SubCell"/>
</dbReference>
<dbReference type="GO" id="GO:0044780">
    <property type="term" value="P:bacterial-type flagellum assembly"/>
    <property type="evidence" value="ECO:0007669"/>
    <property type="project" value="TreeGrafter"/>
</dbReference>
<evidence type="ECO:0000313" key="11">
    <source>
        <dbReference type="Proteomes" id="UP000016646"/>
    </source>
</evidence>
<dbReference type="RefSeq" id="WP_021331019.1">
    <property type="nucleotide sequence ID" value="NZ_AUZJ01000050.1"/>
</dbReference>
<keyword evidence="4 7" id="KW-0812">Transmembrane</keyword>
<evidence type="ECO:0000313" key="8">
    <source>
        <dbReference type="EMBL" id="ERF60054.1"/>
    </source>
</evidence>
<evidence type="ECO:0000313" key="9">
    <source>
        <dbReference type="EMBL" id="ERK01449.1"/>
    </source>
</evidence>
<sequence length="725" mass="78887">MPDEARRISNQSVLNFLQRNIVGVAVVVVALFLVIPMPRILIDFSMALNIAFSIVVLLIVMYTPRATNFITFPRVLLFMTLFGLGINISSTRLILANPVNPAGLSKSQSVMVQAFANIVTGGGAGATPVVIGFVIFIILIVVQVVVITKGATRVSEVAARFSLDSMSTKKFDIGNRLNSGIITEEEAQKEQEALDRSVDFYSTMDGASKFVSGNVKAGIFITAINIFGGFAVGMAINRMSAGDALLSYAKLTIGDGLMSQIPSLMLSFATGLIVTGSSTDEAFDKQLSKNFSIDGHIYEIVGAALAFMGIAFIGNGAGATVLLVLLGAFFFFMGYRIASSQVREKAQAMAAATAKEKTGGISPTDAAAIAPLDTLSLELGYALIPLVDKEKGAELLERITRIRHEAALDMGLIVPPIRIVDNMTLDPNEYSFKIRGIEAGRSTIRLGYYMCMNNGTVTEELQGEKTKDPAFGMSAIWLPEEKRAEAERNGYTVVDPPTIIATHLTEIIKVHAAEIIGRQEVSRIINNIKETNPVVVDEVLNNEKCKFTYGDIEKVLKILLQERVSIRNIVIILETLANFGPITHNAWDLAEKVREALGLQICRQYADEDNTLRVMSLSQDLSQLLLDHVAKSAGTEPFVALDPVDLRVWERAIHGAYNALRSKGRLPIVMCSSVVRRLVWNMTNREMPDIIVISDREIIAAGRSIKVEVLGEIAEDKAGVTIQNV</sequence>
<keyword evidence="8" id="KW-0282">Flagellum</keyword>
<dbReference type="Gene3D" id="3.40.50.12790">
    <property type="entry name" value="FHIPEP family, domain 4"/>
    <property type="match status" value="1"/>
</dbReference>
<dbReference type="PRINTS" id="PR00949">
    <property type="entry name" value="TYPE3IMAPROT"/>
</dbReference>
<dbReference type="AlphaFoldDB" id="U1GTW3"/>
<dbReference type="Gene3D" id="3.40.30.60">
    <property type="entry name" value="FHIPEP family, domain 1"/>
    <property type="match status" value="1"/>
</dbReference>
<evidence type="ECO:0000256" key="1">
    <source>
        <dbReference type="ARBA" id="ARBA00004651"/>
    </source>
</evidence>
<feature type="transmembrane region" description="Helical" evidence="7">
    <location>
        <begin position="319"/>
        <end position="338"/>
    </location>
</feature>
<comment type="subcellular location">
    <subcellularLocation>
        <location evidence="1">Cell membrane</location>
        <topology evidence="1">Multi-pass membrane protein</topology>
    </subcellularLocation>
</comment>
<dbReference type="STRING" id="1125725.HMPREF1325_1171"/>
<dbReference type="InterPro" id="IPR042196">
    <property type="entry name" value="FHIPEP_4"/>
</dbReference>
<dbReference type="Proteomes" id="UP000016412">
    <property type="component" value="Unassembled WGS sequence"/>
</dbReference>
<dbReference type="InterPro" id="IPR042194">
    <property type="entry name" value="FHIPEP_1"/>
</dbReference>
<dbReference type="PIRSF" id="PIRSF005419">
    <property type="entry name" value="FlhA"/>
    <property type="match status" value="1"/>
</dbReference>
<feature type="transmembrane region" description="Helical" evidence="7">
    <location>
        <begin position="75"/>
        <end position="95"/>
    </location>
</feature>
<evidence type="ECO:0000256" key="2">
    <source>
        <dbReference type="ARBA" id="ARBA00008835"/>
    </source>
</evidence>
<gene>
    <name evidence="9" type="ORF">HMPREF0860_1383</name>
    <name evidence="8" type="ORF">HMPREF1325_1171</name>
</gene>
<evidence type="ECO:0000256" key="6">
    <source>
        <dbReference type="ARBA" id="ARBA00023136"/>
    </source>
</evidence>
<keyword evidence="11" id="KW-1185">Reference proteome</keyword>
<proteinExistence type="inferred from homology"/>
<dbReference type="InterPro" id="IPR001712">
    <property type="entry name" value="T3SS_FHIPEP"/>
</dbReference>
<dbReference type="PANTHER" id="PTHR30161">
    <property type="entry name" value="FLAGELLAR EXPORT PROTEIN, MEMBRANE FLHA SUBUNIT-RELATED"/>
    <property type="match status" value="1"/>
</dbReference>
<keyword evidence="5 7" id="KW-1133">Transmembrane helix</keyword>